<feature type="transmembrane region" description="Helical" evidence="1">
    <location>
        <begin position="338"/>
        <end position="360"/>
    </location>
</feature>
<feature type="transmembrane region" description="Helical" evidence="1">
    <location>
        <begin position="255"/>
        <end position="274"/>
    </location>
</feature>
<evidence type="ECO:0000313" key="2">
    <source>
        <dbReference type="EMBL" id="MFB9903958.1"/>
    </source>
</evidence>
<dbReference type="InterPro" id="IPR011701">
    <property type="entry name" value="MFS"/>
</dbReference>
<comment type="caution">
    <text evidence="2">The sequence shown here is derived from an EMBL/GenBank/DDBJ whole genome shotgun (WGS) entry which is preliminary data.</text>
</comment>
<feature type="transmembrane region" description="Helical" evidence="1">
    <location>
        <begin position="143"/>
        <end position="162"/>
    </location>
</feature>
<proteinExistence type="predicted"/>
<feature type="transmembrane region" description="Helical" evidence="1">
    <location>
        <begin position="15"/>
        <end position="36"/>
    </location>
</feature>
<feature type="transmembrane region" description="Helical" evidence="1">
    <location>
        <begin position="366"/>
        <end position="387"/>
    </location>
</feature>
<dbReference type="Pfam" id="PF07690">
    <property type="entry name" value="MFS_1"/>
    <property type="match status" value="1"/>
</dbReference>
<dbReference type="RefSeq" id="WP_377851117.1">
    <property type="nucleotide sequence ID" value="NZ_JBHLZU010000006.1"/>
</dbReference>
<feature type="transmembrane region" description="Helical" evidence="1">
    <location>
        <begin position="74"/>
        <end position="93"/>
    </location>
</feature>
<dbReference type="Gene3D" id="1.20.1250.20">
    <property type="entry name" value="MFS general substrate transporter like domains"/>
    <property type="match status" value="1"/>
</dbReference>
<dbReference type="Proteomes" id="UP001589693">
    <property type="component" value="Unassembled WGS sequence"/>
</dbReference>
<keyword evidence="1" id="KW-0472">Membrane</keyword>
<evidence type="ECO:0000313" key="3">
    <source>
        <dbReference type="Proteomes" id="UP001589693"/>
    </source>
</evidence>
<dbReference type="PANTHER" id="PTHR23530:SF1">
    <property type="entry name" value="PERMEASE, MAJOR FACILITATOR SUPERFAMILY-RELATED"/>
    <property type="match status" value="1"/>
</dbReference>
<feature type="transmembrane region" description="Helical" evidence="1">
    <location>
        <begin position="99"/>
        <end position="122"/>
    </location>
</feature>
<gene>
    <name evidence="2" type="ORF">ACFFQA_08405</name>
</gene>
<dbReference type="InterPro" id="IPR036259">
    <property type="entry name" value="MFS_trans_sf"/>
</dbReference>
<keyword evidence="3" id="KW-1185">Reference proteome</keyword>
<organism evidence="2 3">
    <name type="scientific">Allokutzneria oryzae</name>
    <dbReference type="NCBI Taxonomy" id="1378989"/>
    <lineage>
        <taxon>Bacteria</taxon>
        <taxon>Bacillati</taxon>
        <taxon>Actinomycetota</taxon>
        <taxon>Actinomycetes</taxon>
        <taxon>Pseudonocardiales</taxon>
        <taxon>Pseudonocardiaceae</taxon>
        <taxon>Allokutzneria</taxon>
    </lineage>
</organism>
<evidence type="ECO:0000256" key="1">
    <source>
        <dbReference type="SAM" id="Phobius"/>
    </source>
</evidence>
<name>A0ABV5ZUS7_9PSEU</name>
<dbReference type="InterPro" id="IPR053160">
    <property type="entry name" value="MFS_DHA3_Transporter"/>
</dbReference>
<reference evidence="2 3" key="1">
    <citation type="submission" date="2024-09" db="EMBL/GenBank/DDBJ databases">
        <authorList>
            <person name="Sun Q."/>
            <person name="Mori K."/>
        </authorList>
    </citation>
    <scope>NUCLEOTIDE SEQUENCE [LARGE SCALE GENOMIC DNA]</scope>
    <source>
        <strain evidence="2 3">TBRC 7907</strain>
    </source>
</reference>
<dbReference type="EMBL" id="JBHLZU010000006">
    <property type="protein sequence ID" value="MFB9903958.1"/>
    <property type="molecule type" value="Genomic_DNA"/>
</dbReference>
<feature type="transmembrane region" description="Helical" evidence="1">
    <location>
        <begin position="48"/>
        <end position="67"/>
    </location>
</feature>
<protein>
    <submittedName>
        <fullName evidence="2">MFS transporter</fullName>
    </submittedName>
</protein>
<dbReference type="PANTHER" id="PTHR23530">
    <property type="entry name" value="TRANSPORT PROTEIN-RELATED"/>
    <property type="match status" value="1"/>
</dbReference>
<accession>A0ABV5ZUS7</accession>
<dbReference type="SUPFAM" id="SSF103473">
    <property type="entry name" value="MFS general substrate transporter"/>
    <property type="match status" value="1"/>
</dbReference>
<sequence>MTAPPSRARRLPGTLYAYMFTSHLVLLYPVYSLLFVDTGLSVPEISSLFVVWSVTGIVLEVPSGAWADTFSRRWLLALGPLFAGAGFALWVAFPSYWAFLVGFVLWGVESALTSGSLEALVYEELERVGAADRYARVMGRARAASEFGIVTAMVVAGPVLALGGYHTVGIASVLACMVAAAIALFFPEHRERADADDQPGYLATLRAGVREVRVDPAVRRALLVLPLVMGVWDALEEYVPMLALEKGAAPTAVPWVMLLVWLGVTCGGLLAPFGERLGAKGVAGLLVVGALALAAGSLFGALSGFLVVAAGFCAFRLASVVIDARLQDAIAGPSRATVTSLAGLGSGVLTVLLYAGYAAASAGMSHGAIFAMFAAPYLVLAVALAAAEERRPARVQ</sequence>
<feature type="transmembrane region" description="Helical" evidence="1">
    <location>
        <begin position="168"/>
        <end position="186"/>
    </location>
</feature>
<keyword evidence="1" id="KW-0812">Transmembrane</keyword>
<keyword evidence="1" id="KW-1133">Transmembrane helix</keyword>